<gene>
    <name evidence="2" type="ORF">IM811_000217</name>
</gene>
<dbReference type="AlphaFoldDB" id="A0A8H7NMM9"/>
<protein>
    <submittedName>
        <fullName evidence="2">Uncharacterized protein</fullName>
    </submittedName>
</protein>
<keyword evidence="1" id="KW-1133">Transmembrane helix</keyword>
<feature type="transmembrane region" description="Helical" evidence="1">
    <location>
        <begin position="77"/>
        <end position="96"/>
    </location>
</feature>
<evidence type="ECO:0000313" key="2">
    <source>
        <dbReference type="EMBL" id="KAF9758523.1"/>
    </source>
</evidence>
<keyword evidence="1" id="KW-0472">Membrane</keyword>
<proteinExistence type="predicted"/>
<accession>A0A8H7NMM9</accession>
<reference evidence="2" key="1">
    <citation type="submission" date="2020-10" db="EMBL/GenBank/DDBJ databases">
        <title>High-Quality Genome Resource of Clonostachys rosea strain S41 by Oxford Nanopore Long-Read Sequencing.</title>
        <authorList>
            <person name="Wang H."/>
        </authorList>
    </citation>
    <scope>NUCLEOTIDE SEQUENCE</scope>
    <source>
        <strain evidence="2">S41</strain>
    </source>
</reference>
<evidence type="ECO:0000256" key="1">
    <source>
        <dbReference type="SAM" id="Phobius"/>
    </source>
</evidence>
<dbReference type="Proteomes" id="UP000616885">
    <property type="component" value="Unassembled WGS sequence"/>
</dbReference>
<sequence length="118" mass="13269">MGTVAMSAILLWMSFLNWKYERDDSLGWRWTERFEGAARISAVASIIPIVIFIVSIEMDIKANDLTPTQQLSQPGQAIPLAIGAITFLDCFLALVGTPNDDDGLEWVKDKMHDISLRW</sequence>
<organism evidence="2 3">
    <name type="scientific">Bionectria ochroleuca</name>
    <name type="common">Gliocladium roseum</name>
    <dbReference type="NCBI Taxonomy" id="29856"/>
    <lineage>
        <taxon>Eukaryota</taxon>
        <taxon>Fungi</taxon>
        <taxon>Dikarya</taxon>
        <taxon>Ascomycota</taxon>
        <taxon>Pezizomycotina</taxon>
        <taxon>Sordariomycetes</taxon>
        <taxon>Hypocreomycetidae</taxon>
        <taxon>Hypocreales</taxon>
        <taxon>Bionectriaceae</taxon>
        <taxon>Clonostachys</taxon>
    </lineage>
</organism>
<name>A0A8H7NMM9_BIOOC</name>
<dbReference type="EMBL" id="JADCTT010000001">
    <property type="protein sequence ID" value="KAF9758523.1"/>
    <property type="molecule type" value="Genomic_DNA"/>
</dbReference>
<keyword evidence="1" id="KW-0812">Transmembrane</keyword>
<evidence type="ECO:0000313" key="3">
    <source>
        <dbReference type="Proteomes" id="UP000616885"/>
    </source>
</evidence>
<feature type="transmembrane region" description="Helical" evidence="1">
    <location>
        <begin position="36"/>
        <end position="56"/>
    </location>
</feature>
<comment type="caution">
    <text evidence="2">The sequence shown here is derived from an EMBL/GenBank/DDBJ whole genome shotgun (WGS) entry which is preliminary data.</text>
</comment>